<dbReference type="EMBL" id="ML120372">
    <property type="protein sequence ID" value="RPB01524.1"/>
    <property type="molecule type" value="Genomic_DNA"/>
</dbReference>
<keyword evidence="5" id="KW-1185">Reference proteome</keyword>
<dbReference type="OrthoDB" id="5289248at2759"/>
<protein>
    <recommendedName>
        <fullName evidence="3">DDE Tnp4 domain-containing protein</fullName>
    </recommendedName>
</protein>
<dbReference type="Pfam" id="PF13359">
    <property type="entry name" value="DDE_Tnp_4"/>
    <property type="match status" value="1"/>
</dbReference>
<comment type="cofactor">
    <cofactor evidence="1">
        <name>a divalent metal cation</name>
        <dbReference type="ChEBI" id="CHEBI:60240"/>
    </cofactor>
</comment>
<name>A0A3N4JT51_9PEZI</name>
<gene>
    <name evidence="4" type="ORF">L873DRAFT_1763738</name>
</gene>
<sequence>MPPQDELANKLTRFIKADIISLSLKLGLDFIEYPLQLKPSSILSLCILLAQLSSPTHYKGTLYFFGCSCAYQGIVFNTVIQLLYQRFKDILCLSYETIKSFSQSIERVGGPRRIWGFVDGTLHPIYRLEEDQDQFYTGYTQCHTIKFQGITTPDGLIASLVGLFEGKLGDWMA</sequence>
<feature type="domain" description="DDE Tnp4" evidence="3">
    <location>
        <begin position="118"/>
        <end position="170"/>
    </location>
</feature>
<evidence type="ECO:0000259" key="3">
    <source>
        <dbReference type="Pfam" id="PF13359"/>
    </source>
</evidence>
<evidence type="ECO:0000313" key="4">
    <source>
        <dbReference type="EMBL" id="RPB01524.1"/>
    </source>
</evidence>
<reference evidence="4 5" key="1">
    <citation type="journal article" date="2018" name="Nat. Ecol. Evol.">
        <title>Pezizomycetes genomes reveal the molecular basis of ectomycorrhizal truffle lifestyle.</title>
        <authorList>
            <person name="Murat C."/>
            <person name="Payen T."/>
            <person name="Noel B."/>
            <person name="Kuo A."/>
            <person name="Morin E."/>
            <person name="Chen J."/>
            <person name="Kohler A."/>
            <person name="Krizsan K."/>
            <person name="Balestrini R."/>
            <person name="Da Silva C."/>
            <person name="Montanini B."/>
            <person name="Hainaut M."/>
            <person name="Levati E."/>
            <person name="Barry K.W."/>
            <person name="Belfiori B."/>
            <person name="Cichocki N."/>
            <person name="Clum A."/>
            <person name="Dockter R.B."/>
            <person name="Fauchery L."/>
            <person name="Guy J."/>
            <person name="Iotti M."/>
            <person name="Le Tacon F."/>
            <person name="Lindquist E.A."/>
            <person name="Lipzen A."/>
            <person name="Malagnac F."/>
            <person name="Mello A."/>
            <person name="Molinier V."/>
            <person name="Miyauchi S."/>
            <person name="Poulain J."/>
            <person name="Riccioni C."/>
            <person name="Rubini A."/>
            <person name="Sitrit Y."/>
            <person name="Splivallo R."/>
            <person name="Traeger S."/>
            <person name="Wang M."/>
            <person name="Zifcakova L."/>
            <person name="Wipf D."/>
            <person name="Zambonelli A."/>
            <person name="Paolocci F."/>
            <person name="Nowrousian M."/>
            <person name="Ottonello S."/>
            <person name="Baldrian P."/>
            <person name="Spatafora J.W."/>
            <person name="Henrissat B."/>
            <person name="Nagy L.G."/>
            <person name="Aury J.M."/>
            <person name="Wincker P."/>
            <person name="Grigoriev I.V."/>
            <person name="Bonfante P."/>
            <person name="Martin F.M."/>
        </authorList>
    </citation>
    <scope>NUCLEOTIDE SEQUENCE [LARGE SCALE GENOMIC DNA]</scope>
    <source>
        <strain evidence="4 5">120613-1</strain>
    </source>
</reference>
<dbReference type="STRING" id="1336337.A0A3N4JT51"/>
<dbReference type="AlphaFoldDB" id="A0A3N4JT51"/>
<accession>A0A3N4JT51</accession>
<dbReference type="InterPro" id="IPR027806">
    <property type="entry name" value="HARBI1_dom"/>
</dbReference>
<organism evidence="4 5">
    <name type="scientific">Choiromyces venosus 120613-1</name>
    <dbReference type="NCBI Taxonomy" id="1336337"/>
    <lineage>
        <taxon>Eukaryota</taxon>
        <taxon>Fungi</taxon>
        <taxon>Dikarya</taxon>
        <taxon>Ascomycota</taxon>
        <taxon>Pezizomycotina</taxon>
        <taxon>Pezizomycetes</taxon>
        <taxon>Pezizales</taxon>
        <taxon>Tuberaceae</taxon>
        <taxon>Choiromyces</taxon>
    </lineage>
</organism>
<keyword evidence="2" id="KW-0479">Metal-binding</keyword>
<proteinExistence type="predicted"/>
<dbReference type="Proteomes" id="UP000276215">
    <property type="component" value="Unassembled WGS sequence"/>
</dbReference>
<evidence type="ECO:0000313" key="5">
    <source>
        <dbReference type="Proteomes" id="UP000276215"/>
    </source>
</evidence>
<evidence type="ECO:0000256" key="2">
    <source>
        <dbReference type="ARBA" id="ARBA00022723"/>
    </source>
</evidence>
<dbReference type="GO" id="GO:0046872">
    <property type="term" value="F:metal ion binding"/>
    <property type="evidence" value="ECO:0007669"/>
    <property type="project" value="UniProtKB-KW"/>
</dbReference>
<evidence type="ECO:0000256" key="1">
    <source>
        <dbReference type="ARBA" id="ARBA00001968"/>
    </source>
</evidence>